<dbReference type="EMBL" id="EQ973844">
    <property type="protein sequence ID" value="EEF42518.1"/>
    <property type="molecule type" value="Genomic_DNA"/>
</dbReference>
<dbReference type="PANTHER" id="PTHR11778">
    <property type="entry name" value="SERYL-TRNA SYNTHETASE"/>
    <property type="match status" value="1"/>
</dbReference>
<dbReference type="SUPFAM" id="SSF55681">
    <property type="entry name" value="Class II aaRS and biotin synthetases"/>
    <property type="match status" value="1"/>
</dbReference>
<keyword evidence="4" id="KW-1185">Reference proteome</keyword>
<dbReference type="InterPro" id="IPR002317">
    <property type="entry name" value="Ser-tRNA-ligase_type_1"/>
</dbReference>
<accession>B9S1P9</accession>
<dbReference type="Gene3D" id="1.10.287.40">
    <property type="entry name" value="Serine-tRNA synthetase, tRNA binding domain"/>
    <property type="match status" value="1"/>
</dbReference>
<name>B9S1P9_RICCO</name>
<dbReference type="Proteomes" id="UP000008311">
    <property type="component" value="Unassembled WGS sequence"/>
</dbReference>
<dbReference type="SUPFAM" id="SSF46589">
    <property type="entry name" value="tRNA-binding arm"/>
    <property type="match status" value="1"/>
</dbReference>
<dbReference type="Pfam" id="PF02403">
    <property type="entry name" value="Seryl_tRNA_N"/>
    <property type="match status" value="1"/>
</dbReference>
<gene>
    <name evidence="3" type="ORF">RCOM_0867190</name>
</gene>
<evidence type="ECO:0000259" key="2">
    <source>
        <dbReference type="Pfam" id="PF02403"/>
    </source>
</evidence>
<reference evidence="4" key="1">
    <citation type="journal article" date="2010" name="Nat. Biotechnol.">
        <title>Draft genome sequence of the oilseed species Ricinus communis.</title>
        <authorList>
            <person name="Chan A.P."/>
            <person name="Crabtree J."/>
            <person name="Zhao Q."/>
            <person name="Lorenzi H."/>
            <person name="Orvis J."/>
            <person name="Puiu D."/>
            <person name="Melake-Berhan A."/>
            <person name="Jones K.M."/>
            <person name="Redman J."/>
            <person name="Chen G."/>
            <person name="Cahoon E.B."/>
            <person name="Gedil M."/>
            <person name="Stanke M."/>
            <person name="Haas B.J."/>
            <person name="Wortman J.R."/>
            <person name="Fraser-Liggett C.M."/>
            <person name="Ravel J."/>
            <person name="Rabinowicz P.D."/>
        </authorList>
    </citation>
    <scope>NUCLEOTIDE SEQUENCE [LARGE SCALE GENOMIC DNA]</scope>
    <source>
        <strain evidence="4">cv. Hale</strain>
    </source>
</reference>
<dbReference type="Gene3D" id="3.30.930.10">
    <property type="entry name" value="Bira Bifunctional Protein, Domain 2"/>
    <property type="match status" value="2"/>
</dbReference>
<evidence type="ECO:0000313" key="4">
    <source>
        <dbReference type="Proteomes" id="UP000008311"/>
    </source>
</evidence>
<dbReference type="GO" id="GO:0006434">
    <property type="term" value="P:seryl-tRNA aminoacylation"/>
    <property type="evidence" value="ECO:0000318"/>
    <property type="project" value="GO_Central"/>
</dbReference>
<dbReference type="GO" id="GO:0000049">
    <property type="term" value="F:tRNA binding"/>
    <property type="evidence" value="ECO:0000318"/>
    <property type="project" value="GO_Central"/>
</dbReference>
<dbReference type="GO" id="GO:0002181">
    <property type="term" value="P:cytoplasmic translation"/>
    <property type="evidence" value="ECO:0000318"/>
    <property type="project" value="GO_Central"/>
</dbReference>
<protein>
    <submittedName>
        <fullName evidence="3">Seryl-tRNA synthetase, putative</fullName>
        <ecNumber evidence="3">6.1.1.11</ecNumber>
    </submittedName>
</protein>
<dbReference type="GO" id="GO:0004828">
    <property type="term" value="F:serine-tRNA ligase activity"/>
    <property type="evidence" value="ECO:0000318"/>
    <property type="project" value="GO_Central"/>
</dbReference>
<dbReference type="eggNOG" id="KOG2509">
    <property type="taxonomic scope" value="Eukaryota"/>
</dbReference>
<dbReference type="GO" id="GO:0005829">
    <property type="term" value="C:cytosol"/>
    <property type="evidence" value="ECO:0000318"/>
    <property type="project" value="GO_Central"/>
</dbReference>
<dbReference type="STRING" id="3988.B9S1P9"/>
<dbReference type="InParanoid" id="B9S1P9"/>
<dbReference type="AlphaFoldDB" id="B9S1P9"/>
<proteinExistence type="predicted"/>
<dbReference type="InterPro" id="IPR042103">
    <property type="entry name" value="SerRS_1_N_sf"/>
</dbReference>
<dbReference type="InterPro" id="IPR015866">
    <property type="entry name" value="Ser-tRNA-synth_1_N"/>
</dbReference>
<sequence length="250" mass="28761">MLDMNLFREEKGHNPEFIRESQRRRFANVDMVDILLDKEWRQRQYELDNLRRDFNKINKQVVELKTALEDATEMINNGNQIKRSIGENEAQVQDAALGLNQKLEQVGNLVHDSVPVSHDELRSLLNDWDAKRFEPEFELKNHAELVQLLRIADTVKGANAAGGRGFYLKGAGVRLNQALINFALDFLEKKGFTTLQTSFFMIKDIMAKCAQLAQFMKNLIRYAGYSSCFRKEAGAHGHDTLGIFQVHQFE</sequence>
<dbReference type="GO" id="GO:0005524">
    <property type="term" value="F:ATP binding"/>
    <property type="evidence" value="ECO:0007669"/>
    <property type="project" value="InterPro"/>
</dbReference>
<feature type="domain" description="Serine-tRNA synthetase type1 N-terminal" evidence="2">
    <location>
        <begin position="1"/>
        <end position="110"/>
    </location>
</feature>
<keyword evidence="1" id="KW-0175">Coiled coil</keyword>
<dbReference type="InterPro" id="IPR010978">
    <property type="entry name" value="tRNA-bd_arm"/>
</dbReference>
<dbReference type="InterPro" id="IPR045864">
    <property type="entry name" value="aa-tRNA-synth_II/BPL/LPL"/>
</dbReference>
<feature type="coiled-coil region" evidence="1">
    <location>
        <begin position="47"/>
        <end position="74"/>
    </location>
</feature>
<keyword evidence="3" id="KW-0436">Ligase</keyword>
<evidence type="ECO:0000313" key="3">
    <source>
        <dbReference type="EMBL" id="EEF42518.1"/>
    </source>
</evidence>
<dbReference type="EC" id="6.1.1.11" evidence="3"/>
<evidence type="ECO:0000256" key="1">
    <source>
        <dbReference type="SAM" id="Coils"/>
    </source>
</evidence>
<organism evidence="3 4">
    <name type="scientific">Ricinus communis</name>
    <name type="common">Castor bean</name>
    <dbReference type="NCBI Taxonomy" id="3988"/>
    <lineage>
        <taxon>Eukaryota</taxon>
        <taxon>Viridiplantae</taxon>
        <taxon>Streptophyta</taxon>
        <taxon>Embryophyta</taxon>
        <taxon>Tracheophyta</taxon>
        <taxon>Spermatophyta</taxon>
        <taxon>Magnoliopsida</taxon>
        <taxon>eudicotyledons</taxon>
        <taxon>Gunneridae</taxon>
        <taxon>Pentapetalae</taxon>
        <taxon>rosids</taxon>
        <taxon>fabids</taxon>
        <taxon>Malpighiales</taxon>
        <taxon>Euphorbiaceae</taxon>
        <taxon>Acalyphoideae</taxon>
        <taxon>Acalypheae</taxon>
        <taxon>Ricinus</taxon>
    </lineage>
</organism>